<evidence type="ECO:0000313" key="2">
    <source>
        <dbReference type="Proteomes" id="UP000198609"/>
    </source>
</evidence>
<reference evidence="2" key="1">
    <citation type="submission" date="2016-10" db="EMBL/GenBank/DDBJ databases">
        <authorList>
            <person name="Varghese N."/>
            <person name="Submissions S."/>
        </authorList>
    </citation>
    <scope>NUCLEOTIDE SEQUENCE [LARGE SCALE GENOMIC DNA]</scope>
    <source>
        <strain evidence="2">DSM 40318</strain>
    </source>
</reference>
<gene>
    <name evidence="1" type="ORF">SAMN04490356_6537</name>
</gene>
<dbReference type="AlphaFoldDB" id="A0A1H4X940"/>
<organism evidence="1 2">
    <name type="scientific">Streptomyces melanosporofaciens</name>
    <dbReference type="NCBI Taxonomy" id="67327"/>
    <lineage>
        <taxon>Bacteria</taxon>
        <taxon>Bacillati</taxon>
        <taxon>Actinomycetota</taxon>
        <taxon>Actinomycetes</taxon>
        <taxon>Kitasatosporales</taxon>
        <taxon>Streptomycetaceae</taxon>
        <taxon>Streptomyces</taxon>
        <taxon>Streptomyces violaceusniger group</taxon>
    </lineage>
</organism>
<name>A0A1H4X940_STRMJ</name>
<dbReference type="Proteomes" id="UP000198609">
    <property type="component" value="Unassembled WGS sequence"/>
</dbReference>
<accession>A0A1H4X940</accession>
<proteinExistence type="predicted"/>
<sequence length="132" mass="13578">MAQLECGGWLSASRIRRLFMSVDLFLRYGRKALPVPESGADPGTAVVVPVAPYKKLLTKEAYFMNNKAQIETREISDADLDGVAGGAAGLTLQGGPGHLEGIGGAELAGHSVTVDGAANLQSGQAGLNVTAV</sequence>
<protein>
    <submittedName>
        <fullName evidence="1">Uncharacterized protein</fullName>
    </submittedName>
</protein>
<evidence type="ECO:0000313" key="1">
    <source>
        <dbReference type="EMBL" id="SED02103.1"/>
    </source>
</evidence>
<dbReference type="EMBL" id="FNST01000002">
    <property type="protein sequence ID" value="SED02103.1"/>
    <property type="molecule type" value="Genomic_DNA"/>
</dbReference>
<keyword evidence="2" id="KW-1185">Reference proteome</keyword>